<evidence type="ECO:0000256" key="3">
    <source>
        <dbReference type="SAM" id="Coils"/>
    </source>
</evidence>
<comment type="caution">
    <text evidence="4">The sequence shown here is derived from an EMBL/GenBank/DDBJ whole genome shotgun (WGS) entry which is preliminary data.</text>
</comment>
<keyword evidence="3" id="KW-0175">Coiled coil</keyword>
<keyword evidence="5" id="KW-1185">Reference proteome</keyword>
<evidence type="ECO:0000313" key="5">
    <source>
        <dbReference type="Proteomes" id="UP000243525"/>
    </source>
</evidence>
<dbReference type="SMART" id="SM00935">
    <property type="entry name" value="OmpH"/>
    <property type="match status" value="1"/>
</dbReference>
<dbReference type="Proteomes" id="UP000243525">
    <property type="component" value="Unassembled WGS sequence"/>
</dbReference>
<evidence type="ECO:0000256" key="2">
    <source>
        <dbReference type="ARBA" id="ARBA00022729"/>
    </source>
</evidence>
<dbReference type="Pfam" id="PF03938">
    <property type="entry name" value="OmpH"/>
    <property type="match status" value="1"/>
</dbReference>
<dbReference type="RefSeq" id="WP_107822863.1">
    <property type="nucleotide sequence ID" value="NZ_OY782574.1"/>
</dbReference>
<gene>
    <name evidence="4" type="ORF">C8N47_11242</name>
</gene>
<name>A0A2T5BZZ0_9BACT</name>
<evidence type="ECO:0000313" key="4">
    <source>
        <dbReference type="EMBL" id="PTN07880.1"/>
    </source>
</evidence>
<organism evidence="4 5">
    <name type="scientific">Mangrovibacterium marinum</name>
    <dbReference type="NCBI Taxonomy" id="1639118"/>
    <lineage>
        <taxon>Bacteria</taxon>
        <taxon>Pseudomonadati</taxon>
        <taxon>Bacteroidota</taxon>
        <taxon>Bacteroidia</taxon>
        <taxon>Marinilabiliales</taxon>
        <taxon>Prolixibacteraceae</taxon>
        <taxon>Mangrovibacterium</taxon>
    </lineage>
</organism>
<keyword evidence="2" id="KW-0732">Signal</keyword>
<dbReference type="EMBL" id="QAAD01000012">
    <property type="protein sequence ID" value="PTN07880.1"/>
    <property type="molecule type" value="Genomic_DNA"/>
</dbReference>
<dbReference type="InterPro" id="IPR024930">
    <property type="entry name" value="Skp_dom_sf"/>
</dbReference>
<evidence type="ECO:0000256" key="1">
    <source>
        <dbReference type="ARBA" id="ARBA00009091"/>
    </source>
</evidence>
<dbReference type="Gene3D" id="3.30.910.20">
    <property type="entry name" value="Skp domain"/>
    <property type="match status" value="1"/>
</dbReference>
<dbReference type="PANTHER" id="PTHR35089:SF1">
    <property type="entry name" value="CHAPERONE PROTEIN SKP"/>
    <property type="match status" value="1"/>
</dbReference>
<accession>A0A2T5BZZ0</accession>
<dbReference type="PANTHER" id="PTHR35089">
    <property type="entry name" value="CHAPERONE PROTEIN SKP"/>
    <property type="match status" value="1"/>
</dbReference>
<dbReference type="GO" id="GO:0050821">
    <property type="term" value="P:protein stabilization"/>
    <property type="evidence" value="ECO:0007669"/>
    <property type="project" value="TreeGrafter"/>
</dbReference>
<reference evidence="4 5" key="1">
    <citation type="submission" date="2018-04" db="EMBL/GenBank/DDBJ databases">
        <title>Genomic Encyclopedia of Archaeal and Bacterial Type Strains, Phase II (KMG-II): from individual species to whole genera.</title>
        <authorList>
            <person name="Goeker M."/>
        </authorList>
    </citation>
    <scope>NUCLEOTIDE SEQUENCE [LARGE SCALE GENOMIC DNA]</scope>
    <source>
        <strain evidence="4 5">DSM 28823</strain>
    </source>
</reference>
<proteinExistence type="inferred from homology"/>
<protein>
    <submittedName>
        <fullName evidence="4">Periplasmic chaperone for outer membrane proteins Skp</fullName>
    </submittedName>
</protein>
<feature type="coiled-coil region" evidence="3">
    <location>
        <begin position="110"/>
        <end position="137"/>
    </location>
</feature>
<sequence>MKNSSLILNLVLLVAVIVLFVLHFTSGSGSKPDGALVSGPAQLTDMKIAYVKVDSLIVNYDLAQDLHDEFTKNQEAYTKEYATRRSKFEEQAAAFQEKVQRGGFLSEQRAVQERDRLVNEEQEILKLDQELSSKLTEMQNANNGQLVDSLMAYLKRFNADKKYAYIFNSSGILIGDEAHNITNEVLEAMNVDYAEKNK</sequence>
<dbReference type="AlphaFoldDB" id="A0A2T5BZZ0"/>
<comment type="similarity">
    <text evidence="1">Belongs to the Skp family.</text>
</comment>
<dbReference type="SUPFAM" id="SSF111384">
    <property type="entry name" value="OmpH-like"/>
    <property type="match status" value="1"/>
</dbReference>
<dbReference type="InterPro" id="IPR005632">
    <property type="entry name" value="Chaperone_Skp"/>
</dbReference>
<dbReference type="GO" id="GO:0051082">
    <property type="term" value="F:unfolded protein binding"/>
    <property type="evidence" value="ECO:0007669"/>
    <property type="project" value="InterPro"/>
</dbReference>
<dbReference type="OrthoDB" id="1493259at2"/>
<dbReference type="GO" id="GO:0005829">
    <property type="term" value="C:cytosol"/>
    <property type="evidence" value="ECO:0007669"/>
    <property type="project" value="TreeGrafter"/>
</dbReference>